<dbReference type="KEGG" id="bco:Bcell_1854"/>
<dbReference type="Proteomes" id="UP000001401">
    <property type="component" value="Chromosome"/>
</dbReference>
<evidence type="ECO:0000256" key="1">
    <source>
        <dbReference type="SAM" id="Phobius"/>
    </source>
</evidence>
<feature type="transmembrane region" description="Helical" evidence="1">
    <location>
        <begin position="30"/>
        <end position="46"/>
    </location>
</feature>
<keyword evidence="1" id="KW-1133">Transmembrane helix</keyword>
<protein>
    <submittedName>
        <fullName evidence="2">Uncharacterized protein</fullName>
    </submittedName>
</protein>
<dbReference type="HOGENOM" id="CLU_112323_1_0_9"/>
<dbReference type="OrthoDB" id="2965169at2"/>
<feature type="transmembrane region" description="Helical" evidence="1">
    <location>
        <begin position="155"/>
        <end position="180"/>
    </location>
</feature>
<keyword evidence="3" id="KW-1185">Reference proteome</keyword>
<feature type="transmembrane region" description="Helical" evidence="1">
    <location>
        <begin position="76"/>
        <end position="96"/>
    </location>
</feature>
<dbReference type="EMBL" id="CP002394">
    <property type="protein sequence ID" value="ADU30116.1"/>
    <property type="molecule type" value="Genomic_DNA"/>
</dbReference>
<feature type="transmembrane region" description="Helical" evidence="1">
    <location>
        <begin position="102"/>
        <end position="123"/>
    </location>
</feature>
<feature type="transmembrane region" description="Helical" evidence="1">
    <location>
        <begin position="6"/>
        <end position="23"/>
    </location>
</feature>
<gene>
    <name evidence="2" type="ordered locus">Bcell_1854</name>
</gene>
<feature type="transmembrane region" description="Helical" evidence="1">
    <location>
        <begin position="52"/>
        <end position="69"/>
    </location>
</feature>
<keyword evidence="1" id="KW-0812">Transmembrane</keyword>
<organism evidence="2 3">
    <name type="scientific">Evansella cellulosilytica (strain ATCC 21833 / DSM 2522 / FERM P-1141 / JCM 9156 / N-4)</name>
    <name type="common">Bacillus cellulosilyticus</name>
    <dbReference type="NCBI Taxonomy" id="649639"/>
    <lineage>
        <taxon>Bacteria</taxon>
        <taxon>Bacillati</taxon>
        <taxon>Bacillota</taxon>
        <taxon>Bacilli</taxon>
        <taxon>Bacillales</taxon>
        <taxon>Bacillaceae</taxon>
        <taxon>Evansella</taxon>
    </lineage>
</organism>
<feature type="transmembrane region" description="Helical" evidence="1">
    <location>
        <begin position="130"/>
        <end position="149"/>
    </location>
</feature>
<keyword evidence="1" id="KW-0472">Membrane</keyword>
<name>E6TZE2_EVAC2</name>
<evidence type="ECO:0000313" key="3">
    <source>
        <dbReference type="Proteomes" id="UP000001401"/>
    </source>
</evidence>
<accession>E6TZE2</accession>
<dbReference type="Pfam" id="PF24124">
    <property type="entry name" value="YphA"/>
    <property type="match status" value="1"/>
</dbReference>
<dbReference type="RefSeq" id="WP_013488452.1">
    <property type="nucleotide sequence ID" value="NC_014829.1"/>
</dbReference>
<dbReference type="InterPro" id="IPR014617">
    <property type="entry name" value="YphA_Bacsu"/>
</dbReference>
<sequence>MEGFWFYWSLWLIIIAIFFFYVNSISRTKWLLAAFIIMISANFTLSLSMITIKLPIIGIGLLSFSYIARLKLKDMFYTYFVVTLISGLFLLFHYFIYFEPVWLYISPLISITSLSIIVVILFVKNNLNRLSIVCSGFIQGEVVLFLMLLEQSHIAAASYILGDFFFLDVLAISMISLLCWNRIEYYMGELGSKWNTSMFVKNQKSHRKINA</sequence>
<proteinExistence type="predicted"/>
<dbReference type="AlphaFoldDB" id="E6TZE2"/>
<dbReference type="STRING" id="649639.Bcell_1854"/>
<reference evidence="2" key="1">
    <citation type="submission" date="2010-12" db="EMBL/GenBank/DDBJ databases">
        <title>Complete sequence of Bacillus cellulosilyticus DSM 2522.</title>
        <authorList>
            <consortium name="US DOE Joint Genome Institute"/>
            <person name="Lucas S."/>
            <person name="Copeland A."/>
            <person name="Lapidus A."/>
            <person name="Cheng J.-F."/>
            <person name="Bruce D."/>
            <person name="Goodwin L."/>
            <person name="Pitluck S."/>
            <person name="Chertkov O."/>
            <person name="Detter J.C."/>
            <person name="Han C."/>
            <person name="Tapia R."/>
            <person name="Land M."/>
            <person name="Hauser L."/>
            <person name="Jeffries C."/>
            <person name="Kyrpides N."/>
            <person name="Ivanova N."/>
            <person name="Mikhailova N."/>
            <person name="Brumm P."/>
            <person name="Mead D."/>
            <person name="Woyke T."/>
        </authorList>
    </citation>
    <scope>NUCLEOTIDE SEQUENCE [LARGE SCALE GENOMIC DNA]</scope>
    <source>
        <strain evidence="2">DSM 2522</strain>
    </source>
</reference>
<evidence type="ECO:0000313" key="2">
    <source>
        <dbReference type="EMBL" id="ADU30116.1"/>
    </source>
</evidence>